<dbReference type="RefSeq" id="WP_234980846.1">
    <property type="nucleotide sequence ID" value="NZ_FSRJ01000003.1"/>
</dbReference>
<dbReference type="PANTHER" id="PTHR43649">
    <property type="entry name" value="ARABINOSE-BINDING PROTEIN-RELATED"/>
    <property type="match status" value="1"/>
</dbReference>
<comment type="subcellular location">
    <subcellularLocation>
        <location evidence="1">Cell envelope</location>
    </subcellularLocation>
</comment>
<keyword evidence="3" id="KW-0813">Transport</keyword>
<dbReference type="GO" id="GO:0030313">
    <property type="term" value="C:cell envelope"/>
    <property type="evidence" value="ECO:0007669"/>
    <property type="project" value="UniProtKB-SubCell"/>
</dbReference>
<protein>
    <submittedName>
        <fullName evidence="5">Carbohydrate ABC transporter substrate-binding protein, CUT1 family</fullName>
    </submittedName>
</protein>
<dbReference type="AlphaFoldDB" id="A0A1N6GJM8"/>
<dbReference type="CDD" id="cd13585">
    <property type="entry name" value="PBP2_TMBP_like"/>
    <property type="match status" value="1"/>
</dbReference>
<evidence type="ECO:0000256" key="2">
    <source>
        <dbReference type="ARBA" id="ARBA00008520"/>
    </source>
</evidence>
<dbReference type="InterPro" id="IPR050490">
    <property type="entry name" value="Bact_solute-bd_prot1"/>
</dbReference>
<dbReference type="STRING" id="232089.SAMN05443544_2638"/>
<accession>A0A1N6GJM8</accession>
<keyword evidence="6" id="KW-1185">Reference proteome</keyword>
<dbReference type="Gene3D" id="3.40.190.10">
    <property type="entry name" value="Periplasmic binding protein-like II"/>
    <property type="match status" value="1"/>
</dbReference>
<dbReference type="Pfam" id="PF01547">
    <property type="entry name" value="SBP_bac_1"/>
    <property type="match status" value="1"/>
</dbReference>
<reference evidence="6" key="1">
    <citation type="submission" date="2016-11" db="EMBL/GenBank/DDBJ databases">
        <authorList>
            <person name="Varghese N."/>
            <person name="Submissions S."/>
        </authorList>
    </citation>
    <scope>NUCLEOTIDE SEQUENCE [LARGE SCALE GENOMIC DNA]</scope>
    <source>
        <strain evidence="6">DSM 8595</strain>
    </source>
</reference>
<name>A0A1N6GJM8_9MICO</name>
<evidence type="ECO:0000256" key="4">
    <source>
        <dbReference type="ARBA" id="ARBA00022729"/>
    </source>
</evidence>
<organism evidence="5 6">
    <name type="scientific">Agromyces cerinus subsp. cerinus</name>
    <dbReference type="NCBI Taxonomy" id="232089"/>
    <lineage>
        <taxon>Bacteria</taxon>
        <taxon>Bacillati</taxon>
        <taxon>Actinomycetota</taxon>
        <taxon>Actinomycetes</taxon>
        <taxon>Micrococcales</taxon>
        <taxon>Microbacteriaceae</taxon>
        <taxon>Agromyces</taxon>
    </lineage>
</organism>
<evidence type="ECO:0000313" key="5">
    <source>
        <dbReference type="EMBL" id="SIO07735.1"/>
    </source>
</evidence>
<proteinExistence type="inferred from homology"/>
<evidence type="ECO:0000313" key="6">
    <source>
        <dbReference type="Proteomes" id="UP000184699"/>
    </source>
</evidence>
<evidence type="ECO:0000256" key="3">
    <source>
        <dbReference type="ARBA" id="ARBA00022448"/>
    </source>
</evidence>
<dbReference type="EMBL" id="FSRJ01000003">
    <property type="protein sequence ID" value="SIO07735.1"/>
    <property type="molecule type" value="Genomic_DNA"/>
</dbReference>
<comment type="similarity">
    <text evidence="2">Belongs to the bacterial solute-binding protein 1 family.</text>
</comment>
<evidence type="ECO:0000256" key="1">
    <source>
        <dbReference type="ARBA" id="ARBA00004196"/>
    </source>
</evidence>
<dbReference type="Proteomes" id="UP000184699">
    <property type="component" value="Unassembled WGS sequence"/>
</dbReference>
<dbReference type="SUPFAM" id="SSF53850">
    <property type="entry name" value="Periplasmic binding protein-like II"/>
    <property type="match status" value="1"/>
</dbReference>
<keyword evidence="4" id="KW-0732">Signal</keyword>
<dbReference type="PANTHER" id="PTHR43649:SF31">
    <property type="entry name" value="SN-GLYCEROL-3-PHOSPHATE-BINDING PERIPLASMIC PROTEIN UGPB"/>
    <property type="match status" value="1"/>
</dbReference>
<sequence length="403" mass="42569">MVAALALAGCSSSGGQDGSTTLNYTIWDQNQEPALREVADEFEAQNPNVDVEITVIPSKDYWTKIQTQMSAGTGPDVFWVNGPNFQLYASNGQLAPLDDTGIEAGDYPESLVDLYTYDGSLYGAPKDFDTIGVYYNKALFDAAGLEYPAAGWTWADFQNAAQKISDPANGVYGTAAAPYGQMTYYNTILQAGGEVISEDGTTSGYDTPEAAEGVQFWADLIANGSSPTLQQLTDTWPGDTFSSGKMGMFLDGSWAAGTYSSAEAIADVIGVAPLPIGPTGENTSVVHGLANAASAKSENLELAKEFAVFLSGEEAAGIQAKTATVIPAFNGTQQAWVDALSTIDAQVFLDAVETGAPLPISKNTTAWVPVEEDYIKQILSGQLDTETGLKELAAEMNDLLAKE</sequence>
<dbReference type="InterPro" id="IPR006059">
    <property type="entry name" value="SBP"/>
</dbReference>
<gene>
    <name evidence="5" type="ORF">SAMN05443544_2638</name>
</gene>